<sequence>MTDSTMPPLTAEELAAEGSTALPDKEVISLLDLNADLDIGLDAAAPIDLAVAANANVAAPIDAAVGANVLSVGSEAQALADQGVIIDQGITGEAVAEGSQDSTIDQADAAPAPVDEATQTPTTEPTVPVDGASPTDAIDAGGALDGPLLNVDVDLAADLDLAAPIAGAVAANANVAAPIDAAVAANVGSIDSDAAALAQQDAIITQDIDADANATTDQSSDVSQ</sequence>
<organism evidence="2 3">
    <name type="scientific">Pedococcus aerophilus</name>
    <dbReference type="NCBI Taxonomy" id="436356"/>
    <lineage>
        <taxon>Bacteria</taxon>
        <taxon>Bacillati</taxon>
        <taxon>Actinomycetota</taxon>
        <taxon>Actinomycetes</taxon>
        <taxon>Micrococcales</taxon>
        <taxon>Intrasporangiaceae</taxon>
        <taxon>Pedococcus</taxon>
    </lineage>
</organism>
<name>A0ABP6GZ36_9MICO</name>
<evidence type="ECO:0000313" key="3">
    <source>
        <dbReference type="Proteomes" id="UP001501326"/>
    </source>
</evidence>
<proteinExistence type="predicted"/>
<dbReference type="RefSeq" id="WP_344191395.1">
    <property type="nucleotide sequence ID" value="NZ_BAAARN010000001.1"/>
</dbReference>
<gene>
    <name evidence="2" type="ORF">GCM10009867_13090</name>
</gene>
<comment type="caution">
    <text evidence="2">The sequence shown here is derived from an EMBL/GenBank/DDBJ whole genome shotgun (WGS) entry which is preliminary data.</text>
</comment>
<evidence type="ECO:0000256" key="1">
    <source>
        <dbReference type="SAM" id="MobiDB-lite"/>
    </source>
</evidence>
<protein>
    <recommendedName>
        <fullName evidence="4">Peptidoglycan-binding protein</fullName>
    </recommendedName>
</protein>
<dbReference type="EMBL" id="BAAARN010000001">
    <property type="protein sequence ID" value="GAA2733982.1"/>
    <property type="molecule type" value="Genomic_DNA"/>
</dbReference>
<reference evidence="3" key="1">
    <citation type="journal article" date="2019" name="Int. J. Syst. Evol. Microbiol.">
        <title>The Global Catalogue of Microorganisms (GCM) 10K type strain sequencing project: providing services to taxonomists for standard genome sequencing and annotation.</title>
        <authorList>
            <consortium name="The Broad Institute Genomics Platform"/>
            <consortium name="The Broad Institute Genome Sequencing Center for Infectious Disease"/>
            <person name="Wu L."/>
            <person name="Ma J."/>
        </authorList>
    </citation>
    <scope>NUCLEOTIDE SEQUENCE [LARGE SCALE GENOMIC DNA]</scope>
    <source>
        <strain evidence="3">JCM 16378</strain>
    </source>
</reference>
<evidence type="ECO:0000313" key="2">
    <source>
        <dbReference type="EMBL" id="GAA2733982.1"/>
    </source>
</evidence>
<dbReference type="Proteomes" id="UP001501326">
    <property type="component" value="Unassembled WGS sequence"/>
</dbReference>
<feature type="region of interest" description="Disordered" evidence="1">
    <location>
        <begin position="96"/>
        <end position="139"/>
    </location>
</feature>
<evidence type="ECO:0008006" key="4">
    <source>
        <dbReference type="Google" id="ProtNLM"/>
    </source>
</evidence>
<feature type="compositionally biased region" description="Low complexity" evidence="1">
    <location>
        <begin position="118"/>
        <end position="129"/>
    </location>
</feature>
<accession>A0ABP6GZ36</accession>
<keyword evidence="3" id="KW-1185">Reference proteome</keyword>